<organism evidence="3 4">
    <name type="scientific">Agaribacillus aureus</name>
    <dbReference type="NCBI Taxonomy" id="3051825"/>
    <lineage>
        <taxon>Bacteria</taxon>
        <taxon>Pseudomonadati</taxon>
        <taxon>Bacteroidota</taxon>
        <taxon>Cytophagia</taxon>
        <taxon>Cytophagales</taxon>
        <taxon>Splendidivirgaceae</taxon>
        <taxon>Agaribacillus</taxon>
    </lineage>
</organism>
<reference evidence="3" key="1">
    <citation type="submission" date="2023-06" db="EMBL/GenBank/DDBJ databases">
        <title>Genomic of Agaribacillus aureum.</title>
        <authorList>
            <person name="Wang G."/>
        </authorList>
    </citation>
    <scope>NUCLEOTIDE SEQUENCE</scope>
    <source>
        <strain evidence="3">BMA12</strain>
    </source>
</reference>
<evidence type="ECO:0000256" key="1">
    <source>
        <dbReference type="SAM" id="Phobius"/>
    </source>
</evidence>
<accession>A0ABT8L614</accession>
<dbReference type="Proteomes" id="UP001172083">
    <property type="component" value="Unassembled WGS sequence"/>
</dbReference>
<evidence type="ECO:0000313" key="4">
    <source>
        <dbReference type="Proteomes" id="UP001172083"/>
    </source>
</evidence>
<dbReference type="EMBL" id="JAUJEB010000001">
    <property type="protein sequence ID" value="MDN5212686.1"/>
    <property type="molecule type" value="Genomic_DNA"/>
</dbReference>
<dbReference type="InterPro" id="IPR025403">
    <property type="entry name" value="TgpA-like_C"/>
</dbReference>
<keyword evidence="1" id="KW-1133">Transmembrane helix</keyword>
<evidence type="ECO:0000313" key="3">
    <source>
        <dbReference type="EMBL" id="MDN5212686.1"/>
    </source>
</evidence>
<protein>
    <submittedName>
        <fullName evidence="3">DUF4129 domain-containing protein</fullName>
    </submittedName>
</protein>
<evidence type="ECO:0000259" key="2">
    <source>
        <dbReference type="Pfam" id="PF13559"/>
    </source>
</evidence>
<gene>
    <name evidence="3" type="ORF">QQ020_11540</name>
</gene>
<keyword evidence="1" id="KW-0472">Membrane</keyword>
<name>A0ABT8L614_9BACT</name>
<comment type="caution">
    <text evidence="3">The sequence shown here is derived from an EMBL/GenBank/DDBJ whole genome shotgun (WGS) entry which is preliminary data.</text>
</comment>
<sequence>MRNISIYFFIIFLFHSELTLGWQHAEPAPETKALQMDTARVKVRGFSNQKIQEFQGDSDFNYGGAPKLKSNLWQRIIQWILDKLGNVFQFQGVDDMWAKIVFYTIIAGIIIYAILKLANVDISKVFYKLSDQGNLDFNVSDEDIHQMDFEALIEEAINQKEYKKAIRLYYLYALKKLADRDLISWKPGKTNHEYQQELRFAEIRPSFGDLSYYFEYAWYGDFPINENMFAKAKVIFRDFKTILDKA</sequence>
<feature type="domain" description="Protein-glutamine gamma-glutamyltransferase-like C-terminal" evidence="2">
    <location>
        <begin position="170"/>
        <end position="232"/>
    </location>
</feature>
<proteinExistence type="predicted"/>
<feature type="transmembrane region" description="Helical" evidence="1">
    <location>
        <begin position="96"/>
        <end position="115"/>
    </location>
</feature>
<keyword evidence="4" id="KW-1185">Reference proteome</keyword>
<dbReference type="Pfam" id="PF13559">
    <property type="entry name" value="DUF4129"/>
    <property type="match status" value="1"/>
</dbReference>
<keyword evidence="1" id="KW-0812">Transmembrane</keyword>
<dbReference type="RefSeq" id="WP_346758003.1">
    <property type="nucleotide sequence ID" value="NZ_JAUJEB010000001.1"/>
</dbReference>